<evidence type="ECO:0000313" key="2">
    <source>
        <dbReference type="Proteomes" id="UP000465112"/>
    </source>
</evidence>
<proteinExistence type="predicted"/>
<name>A0A6A5F4H1_PERFL</name>
<accession>A0A6A5F4H1</accession>
<gene>
    <name evidence="1" type="ORF">PFLUV_G00112030</name>
</gene>
<organism evidence="1 2">
    <name type="scientific">Perca fluviatilis</name>
    <name type="common">European perch</name>
    <dbReference type="NCBI Taxonomy" id="8168"/>
    <lineage>
        <taxon>Eukaryota</taxon>
        <taxon>Metazoa</taxon>
        <taxon>Chordata</taxon>
        <taxon>Craniata</taxon>
        <taxon>Vertebrata</taxon>
        <taxon>Euteleostomi</taxon>
        <taxon>Actinopterygii</taxon>
        <taxon>Neopterygii</taxon>
        <taxon>Teleostei</taxon>
        <taxon>Neoteleostei</taxon>
        <taxon>Acanthomorphata</taxon>
        <taxon>Eupercaria</taxon>
        <taxon>Perciformes</taxon>
        <taxon>Percoidei</taxon>
        <taxon>Percidae</taxon>
        <taxon>Percinae</taxon>
        <taxon>Perca</taxon>
    </lineage>
</organism>
<comment type="caution">
    <text evidence="1">The sequence shown here is derived from an EMBL/GenBank/DDBJ whole genome shotgun (WGS) entry which is preliminary data.</text>
</comment>
<dbReference type="Proteomes" id="UP000465112">
    <property type="component" value="Chromosome 9"/>
</dbReference>
<keyword evidence="2" id="KW-1185">Reference proteome</keyword>
<evidence type="ECO:0000313" key="1">
    <source>
        <dbReference type="EMBL" id="KAF1385849.1"/>
    </source>
</evidence>
<protein>
    <submittedName>
        <fullName evidence="1">Uncharacterized protein</fullName>
    </submittedName>
</protein>
<reference evidence="1 2" key="1">
    <citation type="submission" date="2019-06" db="EMBL/GenBank/DDBJ databases">
        <title>A chromosome-scale genome assembly of the European perch, Perca fluviatilis.</title>
        <authorList>
            <person name="Roques C."/>
            <person name="Zahm M."/>
            <person name="Cabau C."/>
            <person name="Klopp C."/>
            <person name="Bouchez O."/>
            <person name="Donnadieu C."/>
            <person name="Kuhl H."/>
            <person name="Gislard M."/>
            <person name="Guendouz S."/>
            <person name="Journot L."/>
            <person name="Haffray P."/>
            <person name="Bestin A."/>
            <person name="Morvezen R."/>
            <person name="Feron R."/>
            <person name="Wen M."/>
            <person name="Jouanno E."/>
            <person name="Herpin A."/>
            <person name="Schartl M."/>
            <person name="Postlethwait J."/>
            <person name="Schaerlinger B."/>
            <person name="Chardard D."/>
            <person name="Lecocq T."/>
            <person name="Poncet C."/>
            <person name="Jaffrelo L."/>
            <person name="Lampietro C."/>
            <person name="Guiguen Y."/>
        </authorList>
    </citation>
    <scope>NUCLEOTIDE SEQUENCE [LARGE SCALE GENOMIC DNA]</scope>
    <source>
        <tissue evidence="1">Blood</tissue>
    </source>
</reference>
<dbReference type="EMBL" id="VHII01000009">
    <property type="protein sequence ID" value="KAF1385849.1"/>
    <property type="molecule type" value="Genomic_DNA"/>
</dbReference>
<dbReference type="AlphaFoldDB" id="A0A6A5F4H1"/>
<sequence>MGVARRGYQIWLPGEQLVEWRSFTSPTGDWSWTMCHTLKGSSARMSKVTQNEIDQGLGMGTWVDCLHKQA</sequence>